<comment type="caution">
    <text evidence="1">The sequence shown here is derived from an EMBL/GenBank/DDBJ whole genome shotgun (WGS) entry which is preliminary data.</text>
</comment>
<sequence length="92" mass="10694">MNSLLISYQSGVFLYTGTQSFTTQAGHIGDVDWKEEIYQKLSFVMKYYFSLLCGQIKSMKELYFAELSELYQKIAMKFQQVLQLLVSASTFF</sequence>
<reference evidence="1 2" key="1">
    <citation type="journal article" date="2014" name="Agronomy (Basel)">
        <title>A Draft Genome Sequence for Ensete ventricosum, the Drought-Tolerant Tree Against Hunger.</title>
        <authorList>
            <person name="Harrison J."/>
            <person name="Moore K.A."/>
            <person name="Paszkiewicz K."/>
            <person name="Jones T."/>
            <person name="Grant M."/>
            <person name="Ambacheew D."/>
            <person name="Muzemil S."/>
            <person name="Studholme D.J."/>
        </authorList>
    </citation>
    <scope>NUCLEOTIDE SEQUENCE [LARGE SCALE GENOMIC DNA]</scope>
</reference>
<name>A0A426ZPG0_ENSVE</name>
<dbReference type="PANTHER" id="PTHR33137">
    <property type="entry name" value="MEDIATOR OF RNA POLYMERASE II TRANSCRIPTION SUBUNIT 15A-RELATED"/>
    <property type="match status" value="1"/>
</dbReference>
<accession>A0A426ZPG0</accession>
<dbReference type="Proteomes" id="UP000287651">
    <property type="component" value="Unassembled WGS sequence"/>
</dbReference>
<dbReference type="InterPro" id="IPR044661">
    <property type="entry name" value="MED15a/b/c-like"/>
</dbReference>
<organism evidence="1 2">
    <name type="scientific">Ensete ventricosum</name>
    <name type="common">Abyssinian banana</name>
    <name type="synonym">Musa ensete</name>
    <dbReference type="NCBI Taxonomy" id="4639"/>
    <lineage>
        <taxon>Eukaryota</taxon>
        <taxon>Viridiplantae</taxon>
        <taxon>Streptophyta</taxon>
        <taxon>Embryophyta</taxon>
        <taxon>Tracheophyta</taxon>
        <taxon>Spermatophyta</taxon>
        <taxon>Magnoliopsida</taxon>
        <taxon>Liliopsida</taxon>
        <taxon>Zingiberales</taxon>
        <taxon>Musaceae</taxon>
        <taxon>Ensete</taxon>
    </lineage>
</organism>
<proteinExistence type="predicted"/>
<dbReference type="GO" id="GO:0003713">
    <property type="term" value="F:transcription coactivator activity"/>
    <property type="evidence" value="ECO:0007669"/>
    <property type="project" value="InterPro"/>
</dbReference>
<evidence type="ECO:0000313" key="2">
    <source>
        <dbReference type="Proteomes" id="UP000287651"/>
    </source>
</evidence>
<dbReference type="PANTHER" id="PTHR33137:SF4">
    <property type="entry name" value="MEDIATOR OF RNA POLYMERASE II TRANSCRIPTION SUBUNIT 15A-RELATED"/>
    <property type="match status" value="1"/>
</dbReference>
<protein>
    <submittedName>
        <fullName evidence="1">Uncharacterized protein</fullName>
    </submittedName>
</protein>
<evidence type="ECO:0000313" key="1">
    <source>
        <dbReference type="EMBL" id="RRT65877.1"/>
    </source>
</evidence>
<dbReference type="EMBL" id="AMZH03005652">
    <property type="protein sequence ID" value="RRT65877.1"/>
    <property type="molecule type" value="Genomic_DNA"/>
</dbReference>
<gene>
    <name evidence="1" type="ORF">B296_00040698</name>
</gene>
<dbReference type="GO" id="GO:0031490">
    <property type="term" value="F:chromatin DNA binding"/>
    <property type="evidence" value="ECO:0007669"/>
    <property type="project" value="InterPro"/>
</dbReference>
<dbReference type="AlphaFoldDB" id="A0A426ZPG0"/>